<reference evidence="1" key="1">
    <citation type="journal article" date="2021" name="New Phytol.">
        <title>Evolutionary innovations through gain and loss of genes in the ectomycorrhizal Boletales.</title>
        <authorList>
            <person name="Wu G."/>
            <person name="Miyauchi S."/>
            <person name="Morin E."/>
            <person name="Kuo A."/>
            <person name="Drula E."/>
            <person name="Varga T."/>
            <person name="Kohler A."/>
            <person name="Feng B."/>
            <person name="Cao Y."/>
            <person name="Lipzen A."/>
            <person name="Daum C."/>
            <person name="Hundley H."/>
            <person name="Pangilinan J."/>
            <person name="Johnson J."/>
            <person name="Barry K."/>
            <person name="LaButti K."/>
            <person name="Ng V."/>
            <person name="Ahrendt S."/>
            <person name="Min B."/>
            <person name="Choi I.G."/>
            <person name="Park H."/>
            <person name="Plett J.M."/>
            <person name="Magnuson J."/>
            <person name="Spatafora J.W."/>
            <person name="Nagy L.G."/>
            <person name="Henrissat B."/>
            <person name="Grigoriev I.V."/>
            <person name="Yang Z.L."/>
            <person name="Xu J."/>
            <person name="Martin F.M."/>
        </authorList>
    </citation>
    <scope>NUCLEOTIDE SEQUENCE</scope>
    <source>
        <strain evidence="1">KUC20120723A-06</strain>
    </source>
</reference>
<protein>
    <submittedName>
        <fullName evidence="1">Uncharacterized protein</fullName>
    </submittedName>
</protein>
<accession>A0ACB8B4C4</accession>
<gene>
    <name evidence="1" type="ORF">BV22DRAFT_1040742</name>
</gene>
<dbReference type="EMBL" id="MU266646">
    <property type="protein sequence ID" value="KAH7919592.1"/>
    <property type="molecule type" value="Genomic_DNA"/>
</dbReference>
<sequence>MDNFSYADSLRAAFASCLPCFNRSSSPGANEVASSDQRPRRGHSDELEGLLQDTGDADTEAETLSLHSNIGSGVRRTRKRPAFSVTLFGLHLFGRPPIYLPDDDDEADTRRRRQPGTASSSTLDSDAAPVDASTIARLSSPELGAREQLRQEEERRRKIERRARRRERRERERSSALLHLTGGSLAEGDEFEGFQGSGAPLSLSAGVPEYGQFVRGSVDHYEAGDVGSGSGDADDADLGGELYARKRASVVGSASGSDSRSRTSASLSNGDQSVQYNHHNLTQTQSPTYARHEMPTLPHLAKKAKNGLSKHKSRLSTSTGSQSTTPYTPTESISASPAVAAFPIPQVTPSPSSYVAEFSTEGGESRGFPSVGLSGARSKSRNMGAFLAHRDP</sequence>
<evidence type="ECO:0000313" key="2">
    <source>
        <dbReference type="Proteomes" id="UP000790709"/>
    </source>
</evidence>
<evidence type="ECO:0000313" key="1">
    <source>
        <dbReference type="EMBL" id="KAH7919592.1"/>
    </source>
</evidence>
<dbReference type="Proteomes" id="UP000790709">
    <property type="component" value="Unassembled WGS sequence"/>
</dbReference>
<organism evidence="1 2">
    <name type="scientific">Leucogyrophana mollusca</name>
    <dbReference type="NCBI Taxonomy" id="85980"/>
    <lineage>
        <taxon>Eukaryota</taxon>
        <taxon>Fungi</taxon>
        <taxon>Dikarya</taxon>
        <taxon>Basidiomycota</taxon>
        <taxon>Agaricomycotina</taxon>
        <taxon>Agaricomycetes</taxon>
        <taxon>Agaricomycetidae</taxon>
        <taxon>Boletales</taxon>
        <taxon>Boletales incertae sedis</taxon>
        <taxon>Leucogyrophana</taxon>
    </lineage>
</organism>
<keyword evidence="2" id="KW-1185">Reference proteome</keyword>
<proteinExistence type="predicted"/>
<name>A0ACB8B4C4_9AGAM</name>
<comment type="caution">
    <text evidence="1">The sequence shown here is derived from an EMBL/GenBank/DDBJ whole genome shotgun (WGS) entry which is preliminary data.</text>
</comment>